<dbReference type="Proteomes" id="UP000091857">
    <property type="component" value="Chromosome 18"/>
</dbReference>
<dbReference type="Gene3D" id="1.10.340.30">
    <property type="entry name" value="Hypothetical protein, domain 2"/>
    <property type="match status" value="1"/>
</dbReference>
<dbReference type="GO" id="GO:0046872">
    <property type="term" value="F:metal ion binding"/>
    <property type="evidence" value="ECO:0007669"/>
    <property type="project" value="UniProtKB-KW"/>
</dbReference>
<name>A0A2C9U051_MANES</name>
<evidence type="ECO:0000313" key="4">
    <source>
        <dbReference type="Proteomes" id="UP000091857"/>
    </source>
</evidence>
<dbReference type="GO" id="GO:0006284">
    <property type="term" value="P:base-excision repair"/>
    <property type="evidence" value="ECO:0007669"/>
    <property type="project" value="InterPro"/>
</dbReference>
<feature type="binding site" evidence="1">
    <location>
        <position position="313"/>
    </location>
    <ligand>
        <name>Zn(2+)</name>
        <dbReference type="ChEBI" id="CHEBI:29105"/>
    </ligand>
</feature>
<keyword evidence="1" id="KW-0862">Zinc</keyword>
<feature type="compositionally biased region" description="Low complexity" evidence="2">
    <location>
        <begin position="73"/>
        <end position="100"/>
    </location>
</feature>
<dbReference type="SUPFAM" id="SSF48150">
    <property type="entry name" value="DNA-glycosylase"/>
    <property type="match status" value="1"/>
</dbReference>
<protein>
    <submittedName>
        <fullName evidence="3">Uncharacterized protein</fullName>
    </submittedName>
</protein>
<gene>
    <name evidence="3" type="ORF">MANES_18G029500v8</name>
</gene>
<sequence length="348" mass="39469">MPLSTKLQSSAKPVPQQRVVFGPTGNRARVWEECRRKSEILKKPQAQQRPKKPAVKATVSEMQRAVVTNNLSVDSSCSSDSNFSYSSASSTTTTSSVSSDKLASPRRNLKRTGLRAVKVVPDGGISPKKDAPVKRCDWITPQSNPLYASFHDEEWGVPIHDDRKLFELLVFSQALAEMSWPTILQMRDTFRKLFDNFDPSSVAQFTEKKLLSLKENGNLLLSEPKLRAIVENAKLFLKVQQEFGSFSNYCWRFMNNKQLRNAFRYARQVPVKTPKAELISKDLMQRGFRCVGPTVVYSFMQVAGIVNDHLVTCFRYQECNSNVKKNFNPEIEETKIVTEALEKTCLSQ</sequence>
<accession>A0A2C9U051</accession>
<reference evidence="4" key="1">
    <citation type="journal article" date="2016" name="Nat. Biotechnol.">
        <title>Sequencing wild and cultivated cassava and related species reveals extensive interspecific hybridization and genetic diversity.</title>
        <authorList>
            <person name="Bredeson J.V."/>
            <person name="Lyons J.B."/>
            <person name="Prochnik S.E."/>
            <person name="Wu G.A."/>
            <person name="Ha C.M."/>
            <person name="Edsinger-Gonzales E."/>
            <person name="Grimwood J."/>
            <person name="Schmutz J."/>
            <person name="Rabbi I.Y."/>
            <person name="Egesi C."/>
            <person name="Nauluvula P."/>
            <person name="Lebot V."/>
            <person name="Ndunguru J."/>
            <person name="Mkamilo G."/>
            <person name="Bart R.S."/>
            <person name="Setter T.L."/>
            <person name="Gleadow R.M."/>
            <person name="Kulakow P."/>
            <person name="Ferguson M.E."/>
            <person name="Rounsley S."/>
            <person name="Rokhsar D.S."/>
        </authorList>
    </citation>
    <scope>NUCLEOTIDE SEQUENCE [LARGE SCALE GENOMIC DNA]</scope>
    <source>
        <strain evidence="4">cv. AM560-2</strain>
    </source>
</reference>
<dbReference type="AlphaFoldDB" id="A0A2C9U051"/>
<comment type="caution">
    <text evidence="3">The sequence shown here is derived from an EMBL/GenBank/DDBJ whole genome shotgun (WGS) entry which is preliminary data.</text>
</comment>
<dbReference type="PANTHER" id="PTHR31116">
    <property type="entry name" value="OS04G0501200 PROTEIN"/>
    <property type="match status" value="1"/>
</dbReference>
<dbReference type="InterPro" id="IPR005019">
    <property type="entry name" value="Adenine_glyco"/>
</dbReference>
<dbReference type="InterPro" id="IPR011257">
    <property type="entry name" value="DNA_glycosylase"/>
</dbReference>
<dbReference type="OrthoDB" id="3941538at2759"/>
<organism evidence="3 4">
    <name type="scientific">Manihot esculenta</name>
    <name type="common">Cassava</name>
    <name type="synonym">Jatropha manihot</name>
    <dbReference type="NCBI Taxonomy" id="3983"/>
    <lineage>
        <taxon>Eukaryota</taxon>
        <taxon>Viridiplantae</taxon>
        <taxon>Streptophyta</taxon>
        <taxon>Embryophyta</taxon>
        <taxon>Tracheophyta</taxon>
        <taxon>Spermatophyta</taxon>
        <taxon>Magnoliopsida</taxon>
        <taxon>eudicotyledons</taxon>
        <taxon>Gunneridae</taxon>
        <taxon>Pentapetalae</taxon>
        <taxon>rosids</taxon>
        <taxon>fabids</taxon>
        <taxon>Malpighiales</taxon>
        <taxon>Euphorbiaceae</taxon>
        <taxon>Crotonoideae</taxon>
        <taxon>Manihoteae</taxon>
        <taxon>Manihot</taxon>
    </lineage>
</organism>
<feature type="binding site" evidence="1">
    <location>
        <position position="309"/>
    </location>
    <ligand>
        <name>Zn(2+)</name>
        <dbReference type="ChEBI" id="CHEBI:29105"/>
    </ligand>
</feature>
<evidence type="ECO:0000256" key="1">
    <source>
        <dbReference type="PIRSR" id="PIRSR605019-1"/>
    </source>
</evidence>
<dbReference type="Gramene" id="Manes.18G029500.1.v8.1">
    <property type="protein sequence ID" value="Manes.18G029500.1.v8.1.CDS"/>
    <property type="gene ID" value="Manes.18G029500.v8.1"/>
</dbReference>
<evidence type="ECO:0000313" key="3">
    <source>
        <dbReference type="EMBL" id="OAY22833.1"/>
    </source>
</evidence>
<dbReference type="EMBL" id="CM004404">
    <property type="protein sequence ID" value="OAY22833.1"/>
    <property type="molecule type" value="Genomic_DNA"/>
</dbReference>
<dbReference type="Pfam" id="PF03352">
    <property type="entry name" value="Adenine_glyco"/>
    <property type="match status" value="1"/>
</dbReference>
<feature type="region of interest" description="Disordered" evidence="2">
    <location>
        <begin position="73"/>
        <end position="108"/>
    </location>
</feature>
<dbReference type="GO" id="GO:0008725">
    <property type="term" value="F:DNA-3-methyladenine glycosylase activity"/>
    <property type="evidence" value="ECO:0007669"/>
    <property type="project" value="InterPro"/>
</dbReference>
<feature type="binding site" evidence="1">
    <location>
        <position position="136"/>
    </location>
    <ligand>
        <name>Zn(2+)</name>
        <dbReference type="ChEBI" id="CHEBI:29105"/>
    </ligand>
</feature>
<evidence type="ECO:0000256" key="2">
    <source>
        <dbReference type="SAM" id="MobiDB-lite"/>
    </source>
</evidence>
<keyword evidence="1" id="KW-0479">Metal-binding</keyword>
<feature type="region of interest" description="Disordered" evidence="2">
    <location>
        <begin position="1"/>
        <end position="26"/>
    </location>
</feature>
<feature type="binding site" evidence="1">
    <location>
        <position position="151"/>
    </location>
    <ligand>
        <name>Zn(2+)</name>
        <dbReference type="ChEBI" id="CHEBI:29105"/>
    </ligand>
</feature>
<feature type="compositionally biased region" description="Polar residues" evidence="2">
    <location>
        <begin position="1"/>
        <end position="11"/>
    </location>
</feature>
<proteinExistence type="predicted"/>
<dbReference type="PANTHER" id="PTHR31116:SF25">
    <property type="entry name" value="DNA GLYCOSYLASE SUPERFAMILY PROTEIN"/>
    <property type="match status" value="1"/>
</dbReference>
<keyword evidence="4" id="KW-1185">Reference proteome</keyword>